<comment type="cofactor">
    <cofactor evidence="2">
        <name>Mn(2+)</name>
        <dbReference type="ChEBI" id="CHEBI:29035"/>
    </cofactor>
</comment>
<evidence type="ECO:0000256" key="18">
    <source>
        <dbReference type="ARBA" id="ARBA00023211"/>
    </source>
</evidence>
<evidence type="ECO:0000256" key="4">
    <source>
        <dbReference type="ARBA" id="ARBA00004651"/>
    </source>
</evidence>
<dbReference type="SUPFAM" id="SSF55874">
    <property type="entry name" value="ATPase domain of HSP90 chaperone/DNA topoisomerase II/histidine kinase"/>
    <property type="match status" value="1"/>
</dbReference>
<dbReference type="InterPro" id="IPR036890">
    <property type="entry name" value="HATPase_C_sf"/>
</dbReference>
<dbReference type="InterPro" id="IPR003660">
    <property type="entry name" value="HAMP_dom"/>
</dbReference>
<dbReference type="RefSeq" id="WP_194448863.1">
    <property type="nucleotide sequence ID" value="NZ_CP063849.1"/>
</dbReference>
<evidence type="ECO:0000256" key="2">
    <source>
        <dbReference type="ARBA" id="ARBA00001936"/>
    </source>
</evidence>
<dbReference type="Gene3D" id="3.30.565.10">
    <property type="entry name" value="Histidine kinase-like ATPase, C-terminal domain"/>
    <property type="match status" value="1"/>
</dbReference>
<keyword evidence="14" id="KW-0904">Protein phosphatase</keyword>
<keyword evidence="11" id="KW-0378">Hydrolase</keyword>
<keyword evidence="6" id="KW-1003">Cell membrane</keyword>
<feature type="domain" description="Histidine kinase" evidence="22">
    <location>
        <begin position="371"/>
        <end position="586"/>
    </location>
</feature>
<dbReference type="SUPFAM" id="SSF158472">
    <property type="entry name" value="HAMP domain-like"/>
    <property type="match status" value="1"/>
</dbReference>
<dbReference type="InterPro" id="IPR004358">
    <property type="entry name" value="Sig_transdc_His_kin-like_C"/>
</dbReference>
<dbReference type="KEGG" id="pfer:IRI77_31210"/>
<evidence type="ECO:0000259" key="22">
    <source>
        <dbReference type="PROSITE" id="PS50109"/>
    </source>
</evidence>
<evidence type="ECO:0000259" key="23">
    <source>
        <dbReference type="PROSITE" id="PS50885"/>
    </source>
</evidence>
<evidence type="ECO:0000256" key="6">
    <source>
        <dbReference type="ARBA" id="ARBA00022475"/>
    </source>
</evidence>
<dbReference type="EC" id="2.7.13.3" evidence="5"/>
<dbReference type="Proteomes" id="UP000593892">
    <property type="component" value="Chromosome"/>
</dbReference>
<dbReference type="GO" id="GO:0000155">
    <property type="term" value="F:phosphorelay sensor kinase activity"/>
    <property type="evidence" value="ECO:0007669"/>
    <property type="project" value="InterPro"/>
</dbReference>
<comment type="cofactor">
    <cofactor evidence="3">
        <name>Mg(2+)</name>
        <dbReference type="ChEBI" id="CHEBI:18420"/>
    </cofactor>
</comment>
<evidence type="ECO:0000256" key="21">
    <source>
        <dbReference type="SAM" id="Phobius"/>
    </source>
</evidence>
<keyword evidence="8" id="KW-0808">Transferase</keyword>
<dbReference type="EMBL" id="CP063849">
    <property type="protein sequence ID" value="QOY87194.1"/>
    <property type="molecule type" value="Genomic_DNA"/>
</dbReference>
<gene>
    <name evidence="24" type="ORF">IRI77_31210</name>
</gene>
<dbReference type="Gene3D" id="1.10.287.130">
    <property type="match status" value="1"/>
</dbReference>
<evidence type="ECO:0000256" key="12">
    <source>
        <dbReference type="ARBA" id="ARBA00022840"/>
    </source>
</evidence>
<dbReference type="GO" id="GO:0005886">
    <property type="term" value="C:plasma membrane"/>
    <property type="evidence" value="ECO:0007669"/>
    <property type="project" value="UniProtKB-SubCell"/>
</dbReference>
<keyword evidence="12" id="KW-0067">ATP-binding</keyword>
<reference evidence="24 25" key="1">
    <citation type="submission" date="2020-10" db="EMBL/GenBank/DDBJ databases">
        <title>Complete genome sequence of Paludibaculum fermentans P105T, a facultatively anaerobic acidobacterium capable of dissimilatory Fe(III) reduction.</title>
        <authorList>
            <person name="Dedysh S.N."/>
            <person name="Beletsky A.V."/>
            <person name="Kulichevskaya I.S."/>
            <person name="Mardanov A.V."/>
            <person name="Ravin N.V."/>
        </authorList>
    </citation>
    <scope>NUCLEOTIDE SEQUENCE [LARGE SCALE GENOMIC DNA]</scope>
    <source>
        <strain evidence="24 25">P105</strain>
    </source>
</reference>
<keyword evidence="21" id="KW-1133">Transmembrane helix</keyword>
<dbReference type="InterPro" id="IPR036097">
    <property type="entry name" value="HisK_dim/P_sf"/>
</dbReference>
<evidence type="ECO:0000256" key="8">
    <source>
        <dbReference type="ARBA" id="ARBA00022679"/>
    </source>
</evidence>
<organism evidence="24 25">
    <name type="scientific">Paludibaculum fermentans</name>
    <dbReference type="NCBI Taxonomy" id="1473598"/>
    <lineage>
        <taxon>Bacteria</taxon>
        <taxon>Pseudomonadati</taxon>
        <taxon>Acidobacteriota</taxon>
        <taxon>Terriglobia</taxon>
        <taxon>Bryobacterales</taxon>
        <taxon>Bryobacteraceae</taxon>
        <taxon>Paludibaculum</taxon>
    </lineage>
</organism>
<keyword evidence="16" id="KW-0346">Stress response</keyword>
<sequence>MTFRTKLLLITSLTVTGSVALATGAISLWTRLTFERMDLDRRQTALRQFQKDLSTRGQEVAARVQKAAISETALRVAIEANRPSPDLSLLLNDARTLAETQSLDFLDLVQPDLSILSSAHWPARFGYKNDWAGAESGRTSPDPFLTRVPTQEGSAAALAAVRTVNAGEKKIFVLGAERLNPSFLASIGASPGTRAVLWLSAQEVFDANGPLIQGDRLALLAAEVERTGKPANATIQWEASNESAEALQAMPFLSGGKVVGVLFIGTSLREQIRLQRSILWTGLLVGASGILLGLLTGLWTTERVTRPVKLLAAGAKAVAGGDLNARVSISPGDEIGDLAESFNAMTVQLSEQRARAIQAERVAAWRELARRLAHELKNPLFPLQITVENLRKARAQHPQQFEEVFEQCTSTLLAELGNLRGIVDRFSDFAKMPQPTKGPAELNEVVRGVVRLFEAQFAARTTAPIELALQLSSEPLPVQLDQEQMGRALKNLVLNAMDAMPAGGTLRIRTAQAGGSVSLEVADSGQGLTQEECERLFTPYYTTKRHGTGLGLAIVQSVVSDHQGKISVTSEPGKGACFLITLPAGRVE</sequence>
<dbReference type="SMART" id="SM00304">
    <property type="entry name" value="HAMP"/>
    <property type="match status" value="1"/>
</dbReference>
<feature type="transmembrane region" description="Helical" evidence="21">
    <location>
        <begin position="278"/>
        <end position="299"/>
    </location>
</feature>
<dbReference type="Pfam" id="PF00512">
    <property type="entry name" value="HisKA"/>
    <property type="match status" value="1"/>
</dbReference>
<keyword evidence="18" id="KW-0464">Manganese</keyword>
<dbReference type="CDD" id="cd06225">
    <property type="entry name" value="HAMP"/>
    <property type="match status" value="1"/>
</dbReference>
<evidence type="ECO:0000256" key="14">
    <source>
        <dbReference type="ARBA" id="ARBA00022912"/>
    </source>
</evidence>
<evidence type="ECO:0000256" key="7">
    <source>
        <dbReference type="ARBA" id="ARBA00022553"/>
    </source>
</evidence>
<dbReference type="CDD" id="cd00082">
    <property type="entry name" value="HisKA"/>
    <property type="match status" value="1"/>
</dbReference>
<keyword evidence="7" id="KW-0597">Phosphoprotein</keyword>
<dbReference type="Pfam" id="PF02518">
    <property type="entry name" value="HATPase_c"/>
    <property type="match status" value="1"/>
</dbReference>
<keyword evidence="13" id="KW-0460">Magnesium</keyword>
<dbReference type="AlphaFoldDB" id="A0A7S7NQ14"/>
<evidence type="ECO:0000256" key="13">
    <source>
        <dbReference type="ARBA" id="ARBA00022842"/>
    </source>
</evidence>
<dbReference type="InterPro" id="IPR003661">
    <property type="entry name" value="HisK_dim/P_dom"/>
</dbReference>
<dbReference type="GO" id="GO:0005524">
    <property type="term" value="F:ATP binding"/>
    <property type="evidence" value="ECO:0007669"/>
    <property type="project" value="UniProtKB-KW"/>
</dbReference>
<dbReference type="PANTHER" id="PTHR44936:SF9">
    <property type="entry name" value="SENSOR PROTEIN CREC"/>
    <property type="match status" value="1"/>
</dbReference>
<dbReference type="Gene3D" id="6.10.340.10">
    <property type="match status" value="1"/>
</dbReference>
<evidence type="ECO:0000256" key="5">
    <source>
        <dbReference type="ARBA" id="ARBA00012438"/>
    </source>
</evidence>
<evidence type="ECO:0000313" key="24">
    <source>
        <dbReference type="EMBL" id="QOY87194.1"/>
    </source>
</evidence>
<feature type="domain" description="HAMP" evidence="23">
    <location>
        <begin position="302"/>
        <end position="354"/>
    </location>
</feature>
<evidence type="ECO:0000256" key="20">
    <source>
        <dbReference type="ARBA" id="ARBA00041776"/>
    </source>
</evidence>
<dbReference type="GO" id="GO:0004721">
    <property type="term" value="F:phosphoprotein phosphatase activity"/>
    <property type="evidence" value="ECO:0007669"/>
    <property type="project" value="UniProtKB-KW"/>
</dbReference>
<proteinExistence type="predicted"/>
<keyword evidence="25" id="KW-1185">Reference proteome</keyword>
<evidence type="ECO:0000256" key="11">
    <source>
        <dbReference type="ARBA" id="ARBA00022801"/>
    </source>
</evidence>
<dbReference type="SMART" id="SM00388">
    <property type="entry name" value="HisKA"/>
    <property type="match status" value="1"/>
</dbReference>
<keyword evidence="21" id="KW-0812">Transmembrane</keyword>
<evidence type="ECO:0000256" key="3">
    <source>
        <dbReference type="ARBA" id="ARBA00001946"/>
    </source>
</evidence>
<evidence type="ECO:0000256" key="16">
    <source>
        <dbReference type="ARBA" id="ARBA00023016"/>
    </source>
</evidence>
<keyword evidence="9" id="KW-0547">Nucleotide-binding</keyword>
<dbReference type="InterPro" id="IPR050980">
    <property type="entry name" value="2C_sensor_his_kinase"/>
</dbReference>
<keyword evidence="15" id="KW-0902">Two-component regulatory system</keyword>
<name>A0A7S7NQ14_PALFE</name>
<dbReference type="Pfam" id="PF00672">
    <property type="entry name" value="HAMP"/>
    <property type="match status" value="1"/>
</dbReference>
<evidence type="ECO:0000256" key="9">
    <source>
        <dbReference type="ARBA" id="ARBA00022741"/>
    </source>
</evidence>
<dbReference type="PROSITE" id="PS50109">
    <property type="entry name" value="HIS_KIN"/>
    <property type="match status" value="1"/>
</dbReference>
<evidence type="ECO:0000313" key="25">
    <source>
        <dbReference type="Proteomes" id="UP000593892"/>
    </source>
</evidence>
<comment type="catalytic activity">
    <reaction evidence="1">
        <text>ATP + protein L-histidine = ADP + protein N-phospho-L-histidine.</text>
        <dbReference type="EC" id="2.7.13.3"/>
    </reaction>
</comment>
<evidence type="ECO:0000256" key="10">
    <source>
        <dbReference type="ARBA" id="ARBA00022777"/>
    </source>
</evidence>
<keyword evidence="10" id="KW-0418">Kinase</keyword>
<keyword evidence="21" id="KW-0472">Membrane</keyword>
<keyword evidence="17" id="KW-0843">Virulence</keyword>
<dbReference type="PRINTS" id="PR00344">
    <property type="entry name" value="BCTRLSENSOR"/>
</dbReference>
<evidence type="ECO:0000256" key="19">
    <source>
        <dbReference type="ARBA" id="ARBA00040454"/>
    </source>
</evidence>
<evidence type="ECO:0000256" key="17">
    <source>
        <dbReference type="ARBA" id="ARBA00023026"/>
    </source>
</evidence>
<dbReference type="PROSITE" id="PS50885">
    <property type="entry name" value="HAMP"/>
    <property type="match status" value="1"/>
</dbReference>
<comment type="subcellular location">
    <subcellularLocation>
        <location evidence="4">Cell membrane</location>
        <topology evidence="4">Multi-pass membrane protein</topology>
    </subcellularLocation>
</comment>
<dbReference type="SMART" id="SM00387">
    <property type="entry name" value="HATPase_c"/>
    <property type="match status" value="1"/>
</dbReference>
<dbReference type="InterPro" id="IPR005467">
    <property type="entry name" value="His_kinase_dom"/>
</dbReference>
<dbReference type="PANTHER" id="PTHR44936">
    <property type="entry name" value="SENSOR PROTEIN CREC"/>
    <property type="match status" value="1"/>
</dbReference>
<dbReference type="InterPro" id="IPR003594">
    <property type="entry name" value="HATPase_dom"/>
</dbReference>
<dbReference type="SUPFAM" id="SSF47384">
    <property type="entry name" value="Homodimeric domain of signal transducing histidine kinase"/>
    <property type="match status" value="1"/>
</dbReference>
<accession>A0A7S7NQ14</accession>
<evidence type="ECO:0000256" key="1">
    <source>
        <dbReference type="ARBA" id="ARBA00000085"/>
    </source>
</evidence>
<protein>
    <recommendedName>
        <fullName evidence="19">Signal transduction histidine-protein kinase/phosphatase MprB</fullName>
        <ecNumber evidence="5">2.7.13.3</ecNumber>
    </recommendedName>
    <alternativeName>
        <fullName evidence="20">Mycobacterial persistence regulator B</fullName>
    </alternativeName>
</protein>
<evidence type="ECO:0000256" key="15">
    <source>
        <dbReference type="ARBA" id="ARBA00023012"/>
    </source>
</evidence>